<protein>
    <submittedName>
        <fullName evidence="1">Uncharacterized protein</fullName>
    </submittedName>
</protein>
<organism evidence="1 2">
    <name type="scientific">Porphyromonas gulae</name>
    <dbReference type="NCBI Taxonomy" id="111105"/>
    <lineage>
        <taxon>Bacteria</taxon>
        <taxon>Pseudomonadati</taxon>
        <taxon>Bacteroidota</taxon>
        <taxon>Bacteroidia</taxon>
        <taxon>Bacteroidales</taxon>
        <taxon>Porphyromonadaceae</taxon>
        <taxon>Porphyromonas</taxon>
    </lineage>
</organism>
<name>A0A0A2F4S8_9PORP</name>
<sequence length="110" mass="12956">MDMDKALFALERFRIIQEFLDEFEWGVRNKEVEINLPDLYTVVVEYSSYDEADSHEEPYGVYLRDLKVYDENGFEIEAPDDLYTYVDDQLNRIKPPADGNPDLMEYGWGG</sequence>
<dbReference type="Proteomes" id="UP000030130">
    <property type="component" value="Unassembled WGS sequence"/>
</dbReference>
<dbReference type="AlphaFoldDB" id="A0A0A2F4S8"/>
<accession>A0A0A2F4S8</accession>
<evidence type="ECO:0000313" key="2">
    <source>
        <dbReference type="Proteomes" id="UP000030130"/>
    </source>
</evidence>
<dbReference type="EMBL" id="JRAI01000061">
    <property type="protein sequence ID" value="KGN85057.1"/>
    <property type="molecule type" value="Genomic_DNA"/>
</dbReference>
<proteinExistence type="predicted"/>
<gene>
    <name evidence="1" type="ORF">HR08_07060</name>
</gene>
<comment type="caution">
    <text evidence="1">The sequence shown here is derived from an EMBL/GenBank/DDBJ whole genome shotgun (WGS) entry which is preliminary data.</text>
</comment>
<evidence type="ECO:0000313" key="1">
    <source>
        <dbReference type="EMBL" id="KGN85057.1"/>
    </source>
</evidence>
<reference evidence="1 2" key="1">
    <citation type="submission" date="2014-08" db="EMBL/GenBank/DDBJ databases">
        <title>Porphyromonas gulae strain:COT-052_OH1451 Genome sequencing.</title>
        <authorList>
            <person name="Wallis C."/>
            <person name="Deusch O."/>
            <person name="O'Flynn C."/>
            <person name="Davis I."/>
            <person name="Jospin G."/>
            <person name="Darling A.E."/>
            <person name="Coil D.A."/>
            <person name="Alexiev A."/>
            <person name="Horsfall A."/>
            <person name="Kirkwood N."/>
            <person name="Harris S."/>
            <person name="Eisen J.A."/>
        </authorList>
    </citation>
    <scope>NUCLEOTIDE SEQUENCE [LARGE SCALE GENOMIC DNA]</scope>
    <source>
        <strain evidence="2">COT-052 OH1451</strain>
    </source>
</reference>